<evidence type="ECO:0000256" key="1">
    <source>
        <dbReference type="ARBA" id="ARBA00004141"/>
    </source>
</evidence>
<dbReference type="STRING" id="1802129.A3J04_01745"/>
<feature type="transmembrane region" description="Helical" evidence="6">
    <location>
        <begin position="142"/>
        <end position="167"/>
    </location>
</feature>
<dbReference type="Pfam" id="PF04138">
    <property type="entry name" value="GtrA_DPMS_TM"/>
    <property type="match status" value="1"/>
</dbReference>
<dbReference type="GO" id="GO:0000271">
    <property type="term" value="P:polysaccharide biosynthetic process"/>
    <property type="evidence" value="ECO:0007669"/>
    <property type="project" value="InterPro"/>
</dbReference>
<keyword evidence="4 6" id="KW-1133">Transmembrane helix</keyword>
<proteinExistence type="inferred from homology"/>
<feature type="transmembrane region" description="Helical" evidence="6">
    <location>
        <begin position="173"/>
        <end position="193"/>
    </location>
</feature>
<dbReference type="InterPro" id="IPR007267">
    <property type="entry name" value="GtrA_DPMS_TM"/>
</dbReference>
<keyword evidence="5 6" id="KW-0472">Membrane</keyword>
<comment type="subcellular location">
    <subcellularLocation>
        <location evidence="1">Membrane</location>
        <topology evidence="1">Multi-pass membrane protein</topology>
    </subcellularLocation>
</comment>
<feature type="transmembrane region" description="Helical" evidence="6">
    <location>
        <begin position="74"/>
        <end position="98"/>
    </location>
</feature>
<feature type="transmembrane region" description="Helical" evidence="6">
    <location>
        <begin position="104"/>
        <end position="122"/>
    </location>
</feature>
<accession>A0A1G2H2C9</accession>
<comment type="similarity">
    <text evidence="2">Belongs to the GtrA family.</text>
</comment>
<evidence type="ECO:0000259" key="7">
    <source>
        <dbReference type="Pfam" id="PF04138"/>
    </source>
</evidence>
<organism evidence="8 9">
    <name type="scientific">Candidatus Ryanbacteria bacterium RIFCSPLOWO2_02_FULL_47_14</name>
    <dbReference type="NCBI Taxonomy" id="1802129"/>
    <lineage>
        <taxon>Bacteria</taxon>
        <taxon>Candidatus Ryaniibacteriota</taxon>
    </lineage>
</organism>
<gene>
    <name evidence="8" type="ORF">A3J04_01745</name>
</gene>
<evidence type="ECO:0000313" key="9">
    <source>
        <dbReference type="Proteomes" id="UP000177954"/>
    </source>
</evidence>
<feature type="transmembrane region" description="Helical" evidence="6">
    <location>
        <begin position="41"/>
        <end position="62"/>
    </location>
</feature>
<feature type="domain" description="GtrA/DPMS transmembrane" evidence="7">
    <location>
        <begin position="73"/>
        <end position="200"/>
    </location>
</feature>
<comment type="caution">
    <text evidence="8">The sequence shown here is derived from an EMBL/GenBank/DDBJ whole genome shotgun (WGS) entry which is preliminary data.</text>
</comment>
<protein>
    <recommendedName>
        <fullName evidence="7">GtrA/DPMS transmembrane domain-containing protein</fullName>
    </recommendedName>
</protein>
<evidence type="ECO:0000313" key="8">
    <source>
        <dbReference type="EMBL" id="OGZ56625.1"/>
    </source>
</evidence>
<sequence>MLKKDYWYAAIIGLITAFFARLILLNNATTLAFGGILISPWWLFVLFPVGEMIAYIVASKLFAHITALKQLGRFGIVGLMNFSVDTGIVTTLSVWTGIYSGVEIIYFNVVSATIAIINSYFWQRSWTFSEKAPPTKKEFTAFVVITLIGLGINSALVFLVTTFVPTFNGLTEVRLLTAAKVAATLISLFWNFLGYKFIVFR</sequence>
<evidence type="ECO:0000256" key="5">
    <source>
        <dbReference type="ARBA" id="ARBA00023136"/>
    </source>
</evidence>
<name>A0A1G2H2C9_9BACT</name>
<evidence type="ECO:0000256" key="6">
    <source>
        <dbReference type="SAM" id="Phobius"/>
    </source>
</evidence>
<reference evidence="8 9" key="1">
    <citation type="journal article" date="2016" name="Nat. Commun.">
        <title>Thousands of microbial genomes shed light on interconnected biogeochemical processes in an aquifer system.</title>
        <authorList>
            <person name="Anantharaman K."/>
            <person name="Brown C.T."/>
            <person name="Hug L.A."/>
            <person name="Sharon I."/>
            <person name="Castelle C.J."/>
            <person name="Probst A.J."/>
            <person name="Thomas B.C."/>
            <person name="Singh A."/>
            <person name="Wilkins M.J."/>
            <person name="Karaoz U."/>
            <person name="Brodie E.L."/>
            <person name="Williams K.H."/>
            <person name="Hubbard S.S."/>
            <person name="Banfield J.F."/>
        </authorList>
    </citation>
    <scope>NUCLEOTIDE SEQUENCE [LARGE SCALE GENOMIC DNA]</scope>
</reference>
<evidence type="ECO:0000256" key="4">
    <source>
        <dbReference type="ARBA" id="ARBA00022989"/>
    </source>
</evidence>
<dbReference type="GO" id="GO:0005886">
    <property type="term" value="C:plasma membrane"/>
    <property type="evidence" value="ECO:0007669"/>
    <property type="project" value="TreeGrafter"/>
</dbReference>
<dbReference type="Proteomes" id="UP000177954">
    <property type="component" value="Unassembled WGS sequence"/>
</dbReference>
<feature type="transmembrane region" description="Helical" evidence="6">
    <location>
        <begin position="7"/>
        <end position="29"/>
    </location>
</feature>
<dbReference type="InterPro" id="IPR051401">
    <property type="entry name" value="GtrA_CellWall_Glycosyl"/>
</dbReference>
<keyword evidence="3 6" id="KW-0812">Transmembrane</keyword>
<dbReference type="AlphaFoldDB" id="A0A1G2H2C9"/>
<evidence type="ECO:0000256" key="2">
    <source>
        <dbReference type="ARBA" id="ARBA00009399"/>
    </source>
</evidence>
<dbReference type="PANTHER" id="PTHR38459:SF1">
    <property type="entry name" value="PROPHAGE BACTOPRENOL-LINKED GLUCOSE TRANSLOCASE HOMOLOG"/>
    <property type="match status" value="1"/>
</dbReference>
<evidence type="ECO:0000256" key="3">
    <source>
        <dbReference type="ARBA" id="ARBA00022692"/>
    </source>
</evidence>
<dbReference type="PANTHER" id="PTHR38459">
    <property type="entry name" value="PROPHAGE BACTOPRENOL-LINKED GLUCOSE TRANSLOCASE HOMOLOG"/>
    <property type="match status" value="1"/>
</dbReference>
<dbReference type="EMBL" id="MHNZ01000012">
    <property type="protein sequence ID" value="OGZ56625.1"/>
    <property type="molecule type" value="Genomic_DNA"/>
</dbReference>